<dbReference type="InterPro" id="IPR001610">
    <property type="entry name" value="PAC"/>
</dbReference>
<keyword evidence="5 14" id="KW-0418">Kinase</keyword>
<comment type="caution">
    <text evidence="14">The sequence shown here is derived from an EMBL/GenBank/DDBJ whole genome shotgun (WGS) entry which is preliminary data.</text>
</comment>
<evidence type="ECO:0000256" key="4">
    <source>
        <dbReference type="ARBA" id="ARBA00022741"/>
    </source>
</evidence>
<keyword evidence="15" id="KW-1185">Reference proteome</keyword>
<evidence type="ECO:0000256" key="6">
    <source>
        <dbReference type="ARBA" id="ARBA00022840"/>
    </source>
</evidence>
<feature type="domain" description="PAC" evidence="13">
    <location>
        <begin position="196"/>
        <end position="246"/>
    </location>
</feature>
<proteinExistence type="predicted"/>
<dbReference type="PROSITE" id="PS50110">
    <property type="entry name" value="RESPONSE_REGULATORY"/>
    <property type="match status" value="1"/>
</dbReference>
<dbReference type="RefSeq" id="WP_085051176.1">
    <property type="nucleotide sequence ID" value="NZ_LNQR01000026.1"/>
</dbReference>
<dbReference type="Proteomes" id="UP000060487">
    <property type="component" value="Unassembled WGS sequence"/>
</dbReference>
<dbReference type="SUPFAM" id="SSF52172">
    <property type="entry name" value="CheY-like"/>
    <property type="match status" value="1"/>
</dbReference>
<evidence type="ECO:0000256" key="8">
    <source>
        <dbReference type="PROSITE-ProRule" id="PRU00169"/>
    </source>
</evidence>
<organism evidence="14 15">
    <name type="scientific">Candidatus Magnetominusculus xianensis</name>
    <dbReference type="NCBI Taxonomy" id="1748249"/>
    <lineage>
        <taxon>Bacteria</taxon>
        <taxon>Pseudomonadati</taxon>
        <taxon>Nitrospirota</taxon>
        <taxon>Nitrospiria</taxon>
        <taxon>Nitrospirales</taxon>
        <taxon>Nitrospiraceae</taxon>
        <taxon>Candidatus Magnetominusculus</taxon>
    </lineage>
</organism>
<feature type="domain" description="PAS" evidence="12">
    <location>
        <begin position="141"/>
        <end position="186"/>
    </location>
</feature>
<dbReference type="Gene3D" id="1.10.287.130">
    <property type="match status" value="1"/>
</dbReference>
<dbReference type="InterPro" id="IPR003594">
    <property type="entry name" value="HATPase_dom"/>
</dbReference>
<evidence type="ECO:0000256" key="2">
    <source>
        <dbReference type="ARBA" id="ARBA00012438"/>
    </source>
</evidence>
<evidence type="ECO:0000259" key="11">
    <source>
        <dbReference type="PROSITE" id="PS50110"/>
    </source>
</evidence>
<dbReference type="Gene3D" id="3.30.450.20">
    <property type="entry name" value="PAS domain"/>
    <property type="match status" value="2"/>
</dbReference>
<dbReference type="InterPro" id="IPR001789">
    <property type="entry name" value="Sig_transdc_resp-reg_receiver"/>
</dbReference>
<feature type="domain" description="Response regulatory" evidence="11">
    <location>
        <begin position="8"/>
        <end position="127"/>
    </location>
</feature>
<keyword evidence="3 14" id="KW-0808">Transferase</keyword>
<evidence type="ECO:0000256" key="5">
    <source>
        <dbReference type="ARBA" id="ARBA00022777"/>
    </source>
</evidence>
<keyword evidence="8" id="KW-0597">Phosphoprotein</keyword>
<dbReference type="SUPFAM" id="SSF55874">
    <property type="entry name" value="ATPase domain of HSP90 chaperone/DNA topoisomerase II/histidine kinase"/>
    <property type="match status" value="1"/>
</dbReference>
<dbReference type="InterPro" id="IPR000700">
    <property type="entry name" value="PAS-assoc_C"/>
</dbReference>
<dbReference type="EC" id="2.7.13.3" evidence="2"/>
<dbReference type="InterPro" id="IPR036890">
    <property type="entry name" value="HATPase_C_sf"/>
</dbReference>
<dbReference type="PROSITE" id="PS50109">
    <property type="entry name" value="HIS_KIN"/>
    <property type="match status" value="1"/>
</dbReference>
<dbReference type="SMART" id="SM00387">
    <property type="entry name" value="HATPase_c"/>
    <property type="match status" value="1"/>
</dbReference>
<dbReference type="EMBL" id="LNQR01000026">
    <property type="protein sequence ID" value="KWT91951.1"/>
    <property type="molecule type" value="Genomic_DNA"/>
</dbReference>
<dbReference type="Pfam" id="PF02518">
    <property type="entry name" value="HATPase_c"/>
    <property type="match status" value="1"/>
</dbReference>
<dbReference type="PRINTS" id="PR00344">
    <property type="entry name" value="BCTRLSENSOR"/>
</dbReference>
<keyword evidence="7" id="KW-0902">Two-component regulatory system</keyword>
<evidence type="ECO:0000313" key="14">
    <source>
        <dbReference type="EMBL" id="KWT91951.1"/>
    </source>
</evidence>
<evidence type="ECO:0000256" key="7">
    <source>
        <dbReference type="ARBA" id="ARBA00023012"/>
    </source>
</evidence>
<dbReference type="CDD" id="cd00130">
    <property type="entry name" value="PAS"/>
    <property type="match status" value="1"/>
</dbReference>
<dbReference type="GO" id="GO:0004673">
    <property type="term" value="F:protein histidine kinase activity"/>
    <property type="evidence" value="ECO:0007669"/>
    <property type="project" value="UniProtKB-EC"/>
</dbReference>
<evidence type="ECO:0000259" key="12">
    <source>
        <dbReference type="PROSITE" id="PS50112"/>
    </source>
</evidence>
<dbReference type="SMART" id="SM00091">
    <property type="entry name" value="PAS"/>
    <property type="match status" value="1"/>
</dbReference>
<dbReference type="SUPFAM" id="SSF47384">
    <property type="entry name" value="Homodimeric domain of signal transducing histidine kinase"/>
    <property type="match status" value="1"/>
</dbReference>
<evidence type="ECO:0000259" key="13">
    <source>
        <dbReference type="PROSITE" id="PS50113"/>
    </source>
</evidence>
<reference evidence="14 15" key="1">
    <citation type="submission" date="2015-11" db="EMBL/GenBank/DDBJ databases">
        <authorList>
            <person name="Lin W."/>
        </authorList>
    </citation>
    <scope>NUCLEOTIDE SEQUENCE [LARGE SCALE GENOMIC DNA]</scope>
    <source>
        <strain evidence="14 15">HCH-1</strain>
    </source>
</reference>
<evidence type="ECO:0000259" key="10">
    <source>
        <dbReference type="PROSITE" id="PS50109"/>
    </source>
</evidence>
<feature type="modified residue" description="4-aspartylphosphate" evidence="8">
    <location>
        <position position="62"/>
    </location>
</feature>
<dbReference type="Pfam" id="PF13188">
    <property type="entry name" value="PAS_8"/>
    <property type="match status" value="1"/>
</dbReference>
<comment type="catalytic activity">
    <reaction evidence="1">
        <text>ATP + protein L-histidine = ADP + protein N-phospho-L-histidine.</text>
        <dbReference type="EC" id="2.7.13.3"/>
    </reaction>
</comment>
<dbReference type="PANTHER" id="PTHR43065:SF46">
    <property type="entry name" value="C4-DICARBOXYLATE TRANSPORT SENSOR PROTEIN DCTB"/>
    <property type="match status" value="1"/>
</dbReference>
<keyword evidence="9" id="KW-0175">Coiled coil</keyword>
<dbReference type="Gene3D" id="3.40.50.2300">
    <property type="match status" value="1"/>
</dbReference>
<keyword evidence="4" id="KW-0547">Nucleotide-binding</keyword>
<dbReference type="SMART" id="SM00086">
    <property type="entry name" value="PAC"/>
    <property type="match status" value="1"/>
</dbReference>
<name>A0ABR5SI34_9BACT</name>
<dbReference type="SUPFAM" id="SSF55785">
    <property type="entry name" value="PYP-like sensor domain (PAS domain)"/>
    <property type="match status" value="1"/>
</dbReference>
<feature type="coiled-coil region" evidence="9">
    <location>
        <begin position="234"/>
        <end position="261"/>
    </location>
</feature>
<dbReference type="PROSITE" id="PS50113">
    <property type="entry name" value="PAC"/>
    <property type="match status" value="1"/>
</dbReference>
<dbReference type="PROSITE" id="PS50112">
    <property type="entry name" value="PAS"/>
    <property type="match status" value="1"/>
</dbReference>
<feature type="domain" description="Histidine kinase" evidence="10">
    <location>
        <begin position="284"/>
        <end position="524"/>
    </location>
</feature>
<sequence length="528" mass="58888">MPKGRFIRCLFVGGSPEDVRYFSEILSGDPHVDFAIENIEDYPMLPDYLSNPPKPIDMLLIDIELSDPYSCQTLISIKKTAGELPVLGISEMENPGAALMAAQCGAQDYIAKSEITGKSLSRSIQYAIERNRLLIALKQSGESRFFRLIEKNADGILILDMEGWIRFANPAAEGLFGKESGQLTGEYLGFPVITADKTEIELISKTGKVAAVEIRIVEIEWEQEPHILASLRDITERKQMLNEITELNKNLERRVIEEVQKCQLQEDMLIQKSKMAAIGEMIGSIAHQWRQPLNGLALIIQDLQDAYKLHLIDDLYIEDTVSSGMNLINFMSDTISDFSNFFKPTKRKIRIDMNMIINSVLTILSSEMRNLKIELKHSCKCSTYEIDLEECKKLTGCDFGYLYITGYPNEIKQVLLNIIINAKDAILEAKSKGLIKAGENGFIAIHTIRNADDITIIIKDNAGGIPPGILDKLFRPYFTTKGNTGTGIGLYMSKTIIESNLGGKLYAENTDKGAAFTIVLPTVASPIE</sequence>
<keyword evidence="6" id="KW-0067">ATP-binding</keyword>
<protein>
    <recommendedName>
        <fullName evidence="2">histidine kinase</fullName>
        <ecNumber evidence="2">2.7.13.3</ecNumber>
    </recommendedName>
</protein>
<dbReference type="InterPro" id="IPR035965">
    <property type="entry name" value="PAS-like_dom_sf"/>
</dbReference>
<evidence type="ECO:0000256" key="9">
    <source>
        <dbReference type="SAM" id="Coils"/>
    </source>
</evidence>
<gene>
    <name evidence="14" type="ORF">ASN18_0648</name>
</gene>
<dbReference type="InterPro" id="IPR005467">
    <property type="entry name" value="His_kinase_dom"/>
</dbReference>
<dbReference type="InterPro" id="IPR036097">
    <property type="entry name" value="HisK_dim/P_sf"/>
</dbReference>
<dbReference type="InterPro" id="IPR011006">
    <property type="entry name" value="CheY-like_superfamily"/>
</dbReference>
<accession>A0ABR5SI34</accession>
<dbReference type="NCBIfam" id="TIGR00229">
    <property type="entry name" value="sensory_box"/>
    <property type="match status" value="1"/>
</dbReference>
<dbReference type="Gene3D" id="3.30.565.10">
    <property type="entry name" value="Histidine kinase-like ATPase, C-terminal domain"/>
    <property type="match status" value="1"/>
</dbReference>
<dbReference type="InterPro" id="IPR000014">
    <property type="entry name" value="PAS"/>
</dbReference>
<evidence type="ECO:0000313" key="15">
    <source>
        <dbReference type="Proteomes" id="UP000060487"/>
    </source>
</evidence>
<evidence type="ECO:0000256" key="1">
    <source>
        <dbReference type="ARBA" id="ARBA00000085"/>
    </source>
</evidence>
<dbReference type="PANTHER" id="PTHR43065">
    <property type="entry name" value="SENSOR HISTIDINE KINASE"/>
    <property type="match status" value="1"/>
</dbReference>
<evidence type="ECO:0000256" key="3">
    <source>
        <dbReference type="ARBA" id="ARBA00022679"/>
    </source>
</evidence>
<dbReference type="InterPro" id="IPR004358">
    <property type="entry name" value="Sig_transdc_His_kin-like_C"/>
</dbReference>